<dbReference type="Pfam" id="PF00126">
    <property type="entry name" value="HTH_1"/>
    <property type="match status" value="1"/>
</dbReference>
<comment type="caution">
    <text evidence="7">The sequence shown here is derived from an EMBL/GenBank/DDBJ whole genome shotgun (WGS) entry which is preliminary data.</text>
</comment>
<comment type="similarity">
    <text evidence="1">Belongs to the LysR transcriptional regulatory family.</text>
</comment>
<proteinExistence type="inferred from homology"/>
<dbReference type="EMBL" id="NTHN02000023">
    <property type="protein sequence ID" value="MCT4371300.1"/>
    <property type="molecule type" value="Genomic_DNA"/>
</dbReference>
<reference evidence="6" key="3">
    <citation type="submission" date="2024-05" db="EMBL/GenBank/DDBJ databases">
        <title>Yangia mangrovi SAOS 153D genome.</title>
        <authorList>
            <person name="Verma A."/>
            <person name="Pal Y."/>
            <person name="Sundharam S."/>
            <person name="Bisht B."/>
            <person name="Srinivasan K."/>
        </authorList>
    </citation>
    <scope>NUCLEOTIDE SEQUENCE</scope>
    <source>
        <strain evidence="6">SAOS 153D</strain>
    </source>
</reference>
<evidence type="ECO:0000256" key="3">
    <source>
        <dbReference type="ARBA" id="ARBA00023125"/>
    </source>
</evidence>
<sequence length="314" mass="34238">MAPLGFCVNRQVRKGSLRKVHELPQTRELAAFVAVIEAGGFAEAGRHLGVAPSTLSRTVSRLEELLGVMLLRRSTRAIELTPEGRDLLVAAQDIVTRTEALADLADRGRAPRGPLRVNAPVAFTLHVIAPHLAEFHALFPDVQVTLDMTDRPVDLIDSHADVAIRFGPLPDSELLQRPLGRTPWQLVAAPAYLDRAGWPDRPEDLARLRQVRFTAPQHINTLRFEGLEAPVVVPASVQAENGEAVRSLILGGMGIARLSEFMVGEDIAAGRLVPLFTGQLIAAPLEITALYLTRISGLRRLAVFLDWIGTKIAL</sequence>
<dbReference type="InterPro" id="IPR005119">
    <property type="entry name" value="LysR_subst-bd"/>
</dbReference>
<keyword evidence="8" id="KW-1185">Reference proteome</keyword>
<evidence type="ECO:0000256" key="2">
    <source>
        <dbReference type="ARBA" id="ARBA00023015"/>
    </source>
</evidence>
<dbReference type="InterPro" id="IPR036388">
    <property type="entry name" value="WH-like_DNA-bd_sf"/>
</dbReference>
<dbReference type="InterPro" id="IPR058163">
    <property type="entry name" value="LysR-type_TF_proteobact-type"/>
</dbReference>
<dbReference type="GO" id="GO:0043565">
    <property type="term" value="F:sequence-specific DNA binding"/>
    <property type="evidence" value="ECO:0007669"/>
    <property type="project" value="TreeGrafter"/>
</dbReference>
<evidence type="ECO:0000256" key="1">
    <source>
        <dbReference type="ARBA" id="ARBA00009437"/>
    </source>
</evidence>
<dbReference type="Gene3D" id="1.10.10.10">
    <property type="entry name" value="Winged helix-like DNA-binding domain superfamily/Winged helix DNA-binding domain"/>
    <property type="match status" value="1"/>
</dbReference>
<dbReference type="Gene3D" id="3.40.190.290">
    <property type="match status" value="1"/>
</dbReference>
<evidence type="ECO:0000313" key="7">
    <source>
        <dbReference type="EMBL" id="PBD19416.1"/>
    </source>
</evidence>
<gene>
    <name evidence="6" type="ORF">CLG85_013630</name>
    <name evidence="7" type="ORF">CLG85_09490</name>
</gene>
<evidence type="ECO:0000256" key="4">
    <source>
        <dbReference type="ARBA" id="ARBA00023163"/>
    </source>
</evidence>
<dbReference type="SUPFAM" id="SSF53850">
    <property type="entry name" value="Periplasmic binding protein-like II"/>
    <property type="match status" value="1"/>
</dbReference>
<name>A0A2A3JW29_9RHOB</name>
<keyword evidence="3" id="KW-0238">DNA-binding</keyword>
<reference evidence="7" key="1">
    <citation type="submission" date="2017-09" db="EMBL/GenBank/DDBJ databases">
        <title>Yangia sp. SAOS 153D whole genome sequencing.</title>
        <authorList>
            <person name="Verma A."/>
            <person name="Krishnamurthi S."/>
        </authorList>
    </citation>
    <scope>NUCLEOTIDE SEQUENCE [LARGE SCALE GENOMIC DNA]</scope>
    <source>
        <strain evidence="7">SAOS 153D</strain>
    </source>
</reference>
<feature type="domain" description="HTH lysR-type" evidence="5">
    <location>
        <begin position="24"/>
        <end position="81"/>
    </location>
</feature>
<dbReference type="PROSITE" id="PS50931">
    <property type="entry name" value="HTH_LYSR"/>
    <property type="match status" value="1"/>
</dbReference>
<dbReference type="GO" id="GO:0006351">
    <property type="term" value="P:DNA-templated transcription"/>
    <property type="evidence" value="ECO:0007669"/>
    <property type="project" value="TreeGrafter"/>
</dbReference>
<keyword evidence="4" id="KW-0804">Transcription</keyword>
<dbReference type="Pfam" id="PF03466">
    <property type="entry name" value="LysR_substrate"/>
    <property type="match status" value="1"/>
</dbReference>
<dbReference type="AlphaFoldDB" id="A0A2A3JW29"/>
<keyword evidence="2" id="KW-0805">Transcription regulation</keyword>
<dbReference type="OrthoDB" id="9813056at2"/>
<dbReference type="EMBL" id="NTHN01000137">
    <property type="protein sequence ID" value="PBD19416.1"/>
    <property type="molecule type" value="Genomic_DNA"/>
</dbReference>
<reference evidence="8" key="2">
    <citation type="submission" date="2023-07" db="EMBL/GenBank/DDBJ databases">
        <title>Yangia mangrovi SAOS 153D genome.</title>
        <authorList>
            <person name="Verma A."/>
            <person name="Pal Y."/>
            <person name="Sundharam S."/>
            <person name="Bisht B."/>
            <person name="Srinivasan K."/>
        </authorList>
    </citation>
    <scope>NUCLEOTIDE SEQUENCE [LARGE SCALE GENOMIC DNA]</scope>
    <source>
        <strain evidence="8">SAOS 153D</strain>
    </source>
</reference>
<dbReference type="GO" id="GO:0003700">
    <property type="term" value="F:DNA-binding transcription factor activity"/>
    <property type="evidence" value="ECO:0007669"/>
    <property type="project" value="InterPro"/>
</dbReference>
<dbReference type="InterPro" id="IPR000847">
    <property type="entry name" value="LysR_HTH_N"/>
</dbReference>
<evidence type="ECO:0000259" key="5">
    <source>
        <dbReference type="PROSITE" id="PS50931"/>
    </source>
</evidence>
<dbReference type="CDD" id="cd08422">
    <property type="entry name" value="PBP2_CrgA_like"/>
    <property type="match status" value="1"/>
</dbReference>
<evidence type="ECO:0000313" key="6">
    <source>
        <dbReference type="EMBL" id="MCT4371300.1"/>
    </source>
</evidence>
<dbReference type="SUPFAM" id="SSF46785">
    <property type="entry name" value="Winged helix' DNA-binding domain"/>
    <property type="match status" value="1"/>
</dbReference>
<evidence type="ECO:0000313" key="8">
    <source>
        <dbReference type="Proteomes" id="UP000217448"/>
    </source>
</evidence>
<dbReference type="Proteomes" id="UP000217448">
    <property type="component" value="Unassembled WGS sequence"/>
</dbReference>
<dbReference type="FunFam" id="1.10.10.10:FF:000001">
    <property type="entry name" value="LysR family transcriptional regulator"/>
    <property type="match status" value="1"/>
</dbReference>
<organism evidence="7">
    <name type="scientific">Alloyangia mangrovi</name>
    <dbReference type="NCBI Taxonomy" id="1779329"/>
    <lineage>
        <taxon>Bacteria</taxon>
        <taxon>Pseudomonadati</taxon>
        <taxon>Pseudomonadota</taxon>
        <taxon>Alphaproteobacteria</taxon>
        <taxon>Rhodobacterales</taxon>
        <taxon>Roseobacteraceae</taxon>
        <taxon>Alloyangia</taxon>
    </lineage>
</organism>
<dbReference type="PANTHER" id="PTHR30537:SF20">
    <property type="entry name" value="TRANSCRIPTIONAL REGULATORY PROTEIN"/>
    <property type="match status" value="1"/>
</dbReference>
<protein>
    <submittedName>
        <fullName evidence="7">LysR family transcriptional regulator</fullName>
    </submittedName>
</protein>
<dbReference type="PANTHER" id="PTHR30537">
    <property type="entry name" value="HTH-TYPE TRANSCRIPTIONAL REGULATOR"/>
    <property type="match status" value="1"/>
</dbReference>
<dbReference type="InterPro" id="IPR036390">
    <property type="entry name" value="WH_DNA-bd_sf"/>
</dbReference>
<accession>A0A2A3JW29</accession>